<dbReference type="SUPFAM" id="SSF56024">
    <property type="entry name" value="Phospholipase D/nuclease"/>
    <property type="match status" value="2"/>
</dbReference>
<dbReference type="Pfam" id="PF13090">
    <property type="entry name" value="PP_kinase_C"/>
    <property type="match status" value="1"/>
</dbReference>
<feature type="binding site" evidence="6">
    <location>
        <position position="60"/>
    </location>
    <ligand>
        <name>ATP</name>
        <dbReference type="ChEBI" id="CHEBI:30616"/>
    </ligand>
</feature>
<comment type="catalytic activity">
    <reaction evidence="6 7">
        <text>[phosphate](n) + ATP = [phosphate](n+1) + ADP</text>
        <dbReference type="Rhea" id="RHEA:19573"/>
        <dbReference type="Rhea" id="RHEA-COMP:9859"/>
        <dbReference type="Rhea" id="RHEA-COMP:14280"/>
        <dbReference type="ChEBI" id="CHEBI:16838"/>
        <dbReference type="ChEBI" id="CHEBI:30616"/>
        <dbReference type="ChEBI" id="CHEBI:456216"/>
        <dbReference type="EC" id="2.7.4.1"/>
    </reaction>
</comment>
<keyword evidence="2 6" id="KW-0808">Transferase</keyword>
<feature type="binding site" evidence="6">
    <location>
        <position position="416"/>
    </location>
    <ligand>
        <name>Mg(2+)</name>
        <dbReference type="ChEBI" id="CHEBI:18420"/>
    </ligand>
</feature>
<dbReference type="NCBIfam" id="TIGR03705">
    <property type="entry name" value="poly_P_kin"/>
    <property type="match status" value="1"/>
</dbReference>
<reference evidence="12 13" key="1">
    <citation type="submission" date="2017-12" db="EMBL/GenBank/DDBJ databases">
        <title>Genomics of Macrococcus caseolyticus.</title>
        <authorList>
            <person name="MacFadyen A.C."/>
            <person name="Paterson G.K."/>
        </authorList>
    </citation>
    <scope>NUCLEOTIDE SEQUENCE [LARGE SCALE GENOMIC DNA]</scope>
    <source>
        <strain evidence="12 13">5788_EF188</strain>
    </source>
</reference>
<comment type="function">
    <text evidence="6 7">Catalyzes the reversible transfer of the terminal phosphate of ATP to form a long-chain polyphosphate (polyP).</text>
</comment>
<keyword evidence="5 6" id="KW-0067">ATP-binding</keyword>
<feature type="binding site" evidence="6">
    <location>
        <position position="603"/>
    </location>
    <ligand>
        <name>ATP</name>
        <dbReference type="ChEBI" id="CHEBI:30616"/>
    </ligand>
</feature>
<evidence type="ECO:0000256" key="3">
    <source>
        <dbReference type="ARBA" id="ARBA00022741"/>
    </source>
</evidence>
<dbReference type="GO" id="GO:0006799">
    <property type="term" value="P:polyphosphate biosynthetic process"/>
    <property type="evidence" value="ECO:0007669"/>
    <property type="project" value="UniProtKB-UniRule"/>
</dbReference>
<feature type="domain" description="Polyphosphate kinase C-terminal" evidence="10">
    <location>
        <begin position="514"/>
        <end position="684"/>
    </location>
</feature>
<dbReference type="EC" id="2.7.4.1" evidence="6 7"/>
<dbReference type="InterPro" id="IPR036832">
    <property type="entry name" value="PPK_N_dom_sf"/>
</dbReference>
<keyword evidence="6" id="KW-0479">Metal-binding</keyword>
<dbReference type="Pfam" id="PF13089">
    <property type="entry name" value="PP_kinase_N"/>
    <property type="match status" value="1"/>
</dbReference>
<feature type="domain" description="Polyphosphate kinase middle" evidence="8">
    <location>
        <begin position="139"/>
        <end position="314"/>
    </location>
</feature>
<dbReference type="CDD" id="cd09168">
    <property type="entry name" value="PLDc_PaPPK1_C2_like"/>
    <property type="match status" value="1"/>
</dbReference>
<dbReference type="HAMAP" id="MF_00347">
    <property type="entry name" value="Polyphosphate_kinase"/>
    <property type="match status" value="1"/>
</dbReference>
<dbReference type="AlphaFoldDB" id="A0A855GV05"/>
<feature type="active site" description="Phosphohistidine intermediate" evidence="6">
    <location>
        <position position="446"/>
    </location>
</feature>
<evidence type="ECO:0000256" key="2">
    <source>
        <dbReference type="ARBA" id="ARBA00022679"/>
    </source>
</evidence>
<dbReference type="Gene3D" id="3.30.870.10">
    <property type="entry name" value="Endonuclease Chain A"/>
    <property type="match status" value="2"/>
</dbReference>
<dbReference type="GO" id="GO:0008976">
    <property type="term" value="F:polyphosphate kinase activity"/>
    <property type="evidence" value="ECO:0007669"/>
    <property type="project" value="UniProtKB-UniRule"/>
</dbReference>
<dbReference type="SUPFAM" id="SSF140356">
    <property type="entry name" value="PPK N-terminal domain-like"/>
    <property type="match status" value="1"/>
</dbReference>
<dbReference type="Gene3D" id="1.20.58.310">
    <property type="entry name" value="Polyphosphate kinase N-terminal domain"/>
    <property type="match status" value="1"/>
</dbReference>
<evidence type="ECO:0000259" key="10">
    <source>
        <dbReference type="Pfam" id="PF13090"/>
    </source>
</evidence>
<dbReference type="Pfam" id="PF02503">
    <property type="entry name" value="PP_kinase"/>
    <property type="match status" value="1"/>
</dbReference>
<dbReference type="InterPro" id="IPR041108">
    <property type="entry name" value="PP_kinase_C_1"/>
</dbReference>
<comment type="similarity">
    <text evidence="6 7">Belongs to the polyphosphate kinase 1 (PPK1) family.</text>
</comment>
<dbReference type="Proteomes" id="UP000233482">
    <property type="component" value="Unassembled WGS sequence"/>
</dbReference>
<dbReference type="InterPro" id="IPR036830">
    <property type="entry name" value="PP_kinase_middle_dom_sf"/>
</dbReference>
<keyword evidence="3 6" id="KW-0547">Nucleotide-binding</keyword>
<dbReference type="NCBIfam" id="NF003917">
    <property type="entry name" value="PRK05443.1-1"/>
    <property type="match status" value="1"/>
</dbReference>
<comment type="PTM">
    <text evidence="6 7">An intermediate of this reaction is the autophosphorylated ppk in which a phosphate is covalently linked to a histidine residue through a N-P bond.</text>
</comment>
<dbReference type="InterPro" id="IPR025200">
    <property type="entry name" value="PPK_C_dom2"/>
</dbReference>
<dbReference type="Gene3D" id="3.30.1840.10">
    <property type="entry name" value="Polyphosphate kinase middle domain"/>
    <property type="match status" value="1"/>
</dbReference>
<evidence type="ECO:0000256" key="1">
    <source>
        <dbReference type="ARBA" id="ARBA00022553"/>
    </source>
</evidence>
<protein>
    <recommendedName>
        <fullName evidence="6 7">Polyphosphate kinase</fullName>
        <ecNumber evidence="6 7">2.7.4.1</ecNumber>
    </recommendedName>
    <alternativeName>
        <fullName evidence="6">ATP-polyphosphate phosphotransferase</fullName>
    </alternativeName>
    <alternativeName>
        <fullName evidence="6">Polyphosphoric acid kinase</fullName>
    </alternativeName>
</protein>
<keyword evidence="4 6" id="KW-0418">Kinase</keyword>
<dbReference type="NCBIfam" id="NF003920">
    <property type="entry name" value="PRK05443.2-1"/>
    <property type="match status" value="1"/>
</dbReference>
<gene>
    <name evidence="6" type="primary">ppk</name>
    <name evidence="12" type="ORF">CW686_09570</name>
</gene>
<dbReference type="PANTHER" id="PTHR30218:SF0">
    <property type="entry name" value="POLYPHOSPHATE KINASE"/>
    <property type="match status" value="1"/>
</dbReference>
<feature type="binding site" evidence="6">
    <location>
        <position position="479"/>
    </location>
    <ligand>
        <name>ATP</name>
        <dbReference type="ChEBI" id="CHEBI:30616"/>
    </ligand>
</feature>
<dbReference type="Pfam" id="PF17941">
    <property type="entry name" value="PP_kinase_C_1"/>
    <property type="match status" value="1"/>
</dbReference>
<dbReference type="GO" id="GO:0005524">
    <property type="term" value="F:ATP binding"/>
    <property type="evidence" value="ECO:0007669"/>
    <property type="project" value="UniProtKB-KW"/>
</dbReference>
<evidence type="ECO:0000259" key="8">
    <source>
        <dbReference type="Pfam" id="PF02503"/>
    </source>
</evidence>
<dbReference type="EMBL" id="PIXC01000022">
    <property type="protein sequence ID" value="PKE25572.1"/>
    <property type="molecule type" value="Genomic_DNA"/>
</dbReference>
<sequence length="727" mass="84091">MKQKVDVMTMNQNIDLGNKAYYNNREVSWVDFNRRVIEEAFDQKNPLLERIKFLAIASSNLDEFFMVRVGGLKDQITMGFSEPENKTQMTPIEQLIAVDKANRDNVRMQYDQYHALIRNLEGYNVYFKSVDELSPENYSIVENKFNFEILPTLTPLGIDAYRPFPKLSNKSLNIFVDVVTGNGEKKSAIVQIPALLNRIIELTNGEKTVYVLLEDVITHFIHKLFYGYQVTRTFAFRITRNADLTIHEDGAEDLLIEIEKFLKKRKSGAAVRLEIDTRQDVSINASFLKDELEIEDRDIYKIEGPLDLTMLFQLSGMIEKRCPQLAFKPFEPCPPKYLGDKNLYEEALKRDIFFHHPYESFQPIVDFIKDASEDPNTLAIKQTLYRVSSDSPIIDALKNAAEAGKQVTVLVELKARFDEENNVHWARMLEEAGCHVIYGMTHLKTHSKITLVVKKVNDEMVSYVHLGTGNYNDKTAKIYTDMGIITTNKEIGEDAMNFFNYLSGYSEKPTYKRLHVAPFEIRDEFIEHINQEIECQKQHGNGLIIAKMNSLTDKTVIKKLYEASNAGVQVKLIIRGICCLRPGIPGVSENIRVISIVGRFLEHSRIYYFYHNGEEKMYLSSADMMTRNMIKRVEILFPVIDSKIVEELKDILNLQLEDNQKAREQDSNGVYHYVRNDARAINSQDELMYRAEEFKRSLIRPKEVIHKPMMSKRAKVLGFVKNKLRRN</sequence>
<evidence type="ECO:0000256" key="6">
    <source>
        <dbReference type="HAMAP-Rule" id="MF_00347"/>
    </source>
</evidence>
<proteinExistence type="inferred from homology"/>
<evidence type="ECO:0000259" key="9">
    <source>
        <dbReference type="Pfam" id="PF13089"/>
    </source>
</evidence>
<accession>A0A855GV05</accession>
<organism evidence="12 13">
    <name type="scientific">Macrococcoides caseolyticum</name>
    <dbReference type="NCBI Taxonomy" id="69966"/>
    <lineage>
        <taxon>Bacteria</taxon>
        <taxon>Bacillati</taxon>
        <taxon>Bacillota</taxon>
        <taxon>Bacilli</taxon>
        <taxon>Bacillales</taxon>
        <taxon>Staphylococcaceae</taxon>
        <taxon>Macrococcoides</taxon>
    </lineage>
</organism>
<dbReference type="GO" id="GO:0046872">
    <property type="term" value="F:metal ion binding"/>
    <property type="evidence" value="ECO:0007669"/>
    <property type="project" value="UniProtKB-KW"/>
</dbReference>
<dbReference type="PIRSF" id="PIRSF015589">
    <property type="entry name" value="PP_kinase"/>
    <property type="match status" value="1"/>
</dbReference>
<keyword evidence="1 6" id="KW-0597">Phosphoprotein</keyword>
<evidence type="ECO:0000256" key="4">
    <source>
        <dbReference type="ARBA" id="ARBA00022777"/>
    </source>
</evidence>
<feature type="binding site" evidence="6">
    <location>
        <position position="575"/>
    </location>
    <ligand>
        <name>ATP</name>
        <dbReference type="ChEBI" id="CHEBI:30616"/>
    </ligand>
</feature>
<dbReference type="SUPFAM" id="SSF143724">
    <property type="entry name" value="PHP14-like"/>
    <property type="match status" value="1"/>
</dbReference>
<dbReference type="GO" id="GO:0009358">
    <property type="term" value="C:polyphosphate kinase complex"/>
    <property type="evidence" value="ECO:0007669"/>
    <property type="project" value="InterPro"/>
</dbReference>
<dbReference type="CDD" id="cd09165">
    <property type="entry name" value="PLDc_PaPPK1_C1_like"/>
    <property type="match status" value="1"/>
</dbReference>
<dbReference type="NCBIfam" id="NF003918">
    <property type="entry name" value="PRK05443.1-2"/>
    <property type="match status" value="1"/>
</dbReference>
<feature type="domain" description="Polyphosphate kinase N-terminal" evidence="9">
    <location>
        <begin position="22"/>
        <end position="126"/>
    </location>
</feature>
<evidence type="ECO:0000256" key="7">
    <source>
        <dbReference type="RuleBase" id="RU003800"/>
    </source>
</evidence>
<evidence type="ECO:0000256" key="5">
    <source>
        <dbReference type="ARBA" id="ARBA00022840"/>
    </source>
</evidence>
<dbReference type="InterPro" id="IPR025198">
    <property type="entry name" value="PPK_N_dom"/>
</dbReference>
<name>A0A855GV05_9STAP</name>
<comment type="cofactor">
    <cofactor evidence="6">
        <name>Mg(2+)</name>
        <dbReference type="ChEBI" id="CHEBI:18420"/>
    </cofactor>
</comment>
<dbReference type="NCBIfam" id="NF003921">
    <property type="entry name" value="PRK05443.2-2"/>
    <property type="match status" value="1"/>
</dbReference>
<dbReference type="InterPro" id="IPR003414">
    <property type="entry name" value="PP_kinase"/>
</dbReference>
<evidence type="ECO:0000313" key="12">
    <source>
        <dbReference type="EMBL" id="PKE25572.1"/>
    </source>
</evidence>
<feature type="binding site" evidence="6">
    <location>
        <position position="386"/>
    </location>
    <ligand>
        <name>Mg(2+)</name>
        <dbReference type="ChEBI" id="CHEBI:18420"/>
    </ligand>
</feature>
<evidence type="ECO:0000313" key="13">
    <source>
        <dbReference type="Proteomes" id="UP000233482"/>
    </source>
</evidence>
<keyword evidence="6" id="KW-0460">Magnesium</keyword>
<comment type="caution">
    <text evidence="12">The sequence shown here is derived from an EMBL/GenBank/DDBJ whole genome shotgun (WGS) entry which is preliminary data.</text>
</comment>
<dbReference type="PANTHER" id="PTHR30218">
    <property type="entry name" value="POLYPHOSPHATE KINASE"/>
    <property type="match status" value="1"/>
</dbReference>
<evidence type="ECO:0000259" key="11">
    <source>
        <dbReference type="Pfam" id="PF17941"/>
    </source>
</evidence>
<dbReference type="InterPro" id="IPR024953">
    <property type="entry name" value="PP_kinase_middle"/>
</dbReference>
<feature type="domain" description="Polyphosphate kinase C-terminal" evidence="11">
    <location>
        <begin position="343"/>
        <end position="507"/>
    </location>
</feature>